<name>A0A8J6GN55_MICOH</name>
<feature type="domain" description="C2H2-type" evidence="11">
    <location>
        <begin position="155"/>
        <end position="182"/>
    </location>
</feature>
<sequence length="247" mass="28665">MAELVMECEEEELEPWQQKVDEIQNKDDDDDDDDELIFVGEISSSKPAISTISNIFRPANRHSKNPLHNPVAALPRFHPKSKSSENSGVQTVFKPRCCPDMINNFLETVKSEHSTTENKANIGSDKEKLIMLVSDFYYGRHEGAVEEDLKTYTTFKCFSCSKVLKNNIRFMNHMKHHLEHEKQNSESWESHTTCQHCYRQYPNPFQLQCHIESTHTPHDFSSNSKVHNLNFLKAITRNRNHRMGGEE</sequence>
<evidence type="ECO:0000256" key="7">
    <source>
        <dbReference type="ARBA" id="ARBA00023125"/>
    </source>
</evidence>
<keyword evidence="3" id="KW-0677">Repeat</keyword>
<dbReference type="GO" id="GO:0005634">
    <property type="term" value="C:nucleus"/>
    <property type="evidence" value="ECO:0007669"/>
    <property type="project" value="UniProtKB-SubCell"/>
</dbReference>
<evidence type="ECO:0000256" key="9">
    <source>
        <dbReference type="ARBA" id="ARBA00023242"/>
    </source>
</evidence>
<keyword evidence="4 10" id="KW-0863">Zinc-finger</keyword>
<organism evidence="12 13">
    <name type="scientific">Microtus ochrogaster</name>
    <name type="common">Prairie vole</name>
    <dbReference type="NCBI Taxonomy" id="79684"/>
    <lineage>
        <taxon>Eukaryota</taxon>
        <taxon>Metazoa</taxon>
        <taxon>Chordata</taxon>
        <taxon>Craniata</taxon>
        <taxon>Vertebrata</taxon>
        <taxon>Euteleostomi</taxon>
        <taxon>Mammalia</taxon>
        <taxon>Eutheria</taxon>
        <taxon>Euarchontoglires</taxon>
        <taxon>Glires</taxon>
        <taxon>Rodentia</taxon>
        <taxon>Myomorpha</taxon>
        <taxon>Muroidea</taxon>
        <taxon>Cricetidae</taxon>
        <taxon>Arvicolinae</taxon>
        <taxon>Microtus</taxon>
    </lineage>
</organism>
<dbReference type="Gene3D" id="3.30.160.60">
    <property type="entry name" value="Classic Zinc Finger"/>
    <property type="match status" value="1"/>
</dbReference>
<keyword evidence="2" id="KW-0479">Metal-binding</keyword>
<proteinExistence type="predicted"/>
<keyword evidence="9" id="KW-0539">Nucleus</keyword>
<keyword evidence="8" id="KW-0804">Transcription</keyword>
<reference evidence="12" key="1">
    <citation type="submission" date="2020-03" db="EMBL/GenBank/DDBJ databases">
        <title>Studies in the Genomics of Life Span.</title>
        <authorList>
            <person name="Glass D."/>
        </authorList>
    </citation>
    <scope>NUCLEOTIDE SEQUENCE</scope>
    <source>
        <strain evidence="12">LTLLF</strain>
        <tissue evidence="12">Muscle</tissue>
    </source>
</reference>
<dbReference type="GO" id="GO:0008270">
    <property type="term" value="F:zinc ion binding"/>
    <property type="evidence" value="ECO:0007669"/>
    <property type="project" value="UniProtKB-KW"/>
</dbReference>
<evidence type="ECO:0000256" key="4">
    <source>
        <dbReference type="ARBA" id="ARBA00022771"/>
    </source>
</evidence>
<evidence type="ECO:0000256" key="8">
    <source>
        <dbReference type="ARBA" id="ARBA00023163"/>
    </source>
</evidence>
<evidence type="ECO:0000256" key="6">
    <source>
        <dbReference type="ARBA" id="ARBA00023015"/>
    </source>
</evidence>
<evidence type="ECO:0000256" key="3">
    <source>
        <dbReference type="ARBA" id="ARBA00022737"/>
    </source>
</evidence>
<evidence type="ECO:0000256" key="10">
    <source>
        <dbReference type="PROSITE-ProRule" id="PRU00042"/>
    </source>
</evidence>
<dbReference type="PROSITE" id="PS50157">
    <property type="entry name" value="ZINC_FINGER_C2H2_2"/>
    <property type="match status" value="1"/>
</dbReference>
<evidence type="ECO:0000256" key="5">
    <source>
        <dbReference type="ARBA" id="ARBA00022833"/>
    </source>
</evidence>
<dbReference type="AlphaFoldDB" id="A0A8J6GN55"/>
<gene>
    <name evidence="12" type="ORF">LTLLF_140365</name>
</gene>
<accession>A0A8J6GN55</accession>
<dbReference type="SMART" id="SM00355">
    <property type="entry name" value="ZnF_C2H2"/>
    <property type="match status" value="2"/>
</dbReference>
<comment type="caution">
    <text evidence="12">The sequence shown here is derived from an EMBL/GenBank/DDBJ whole genome shotgun (WGS) entry which is preliminary data.</text>
</comment>
<evidence type="ECO:0000313" key="13">
    <source>
        <dbReference type="Proteomes" id="UP000710432"/>
    </source>
</evidence>
<dbReference type="PANTHER" id="PTHR24388">
    <property type="entry name" value="ZINC FINGER PROTEIN"/>
    <property type="match status" value="1"/>
</dbReference>
<keyword evidence="5" id="KW-0862">Zinc</keyword>
<dbReference type="InterPro" id="IPR050527">
    <property type="entry name" value="Snail/Krueppel_Znf"/>
</dbReference>
<dbReference type="Pfam" id="PF13836">
    <property type="entry name" value="DUF4195"/>
    <property type="match status" value="1"/>
</dbReference>
<evidence type="ECO:0000313" key="12">
    <source>
        <dbReference type="EMBL" id="KAH0513409.1"/>
    </source>
</evidence>
<dbReference type="EMBL" id="JAATJU010021546">
    <property type="protein sequence ID" value="KAH0513409.1"/>
    <property type="molecule type" value="Genomic_DNA"/>
</dbReference>
<evidence type="ECO:0000256" key="2">
    <source>
        <dbReference type="ARBA" id="ARBA00022723"/>
    </source>
</evidence>
<comment type="subcellular location">
    <subcellularLocation>
        <location evidence="1">Nucleus</location>
    </subcellularLocation>
</comment>
<dbReference type="Proteomes" id="UP000710432">
    <property type="component" value="Unassembled WGS sequence"/>
</dbReference>
<dbReference type="InterPro" id="IPR025243">
    <property type="entry name" value="DUF4195"/>
</dbReference>
<dbReference type="PROSITE" id="PS00028">
    <property type="entry name" value="ZINC_FINGER_C2H2_1"/>
    <property type="match status" value="2"/>
</dbReference>
<dbReference type="InterPro" id="IPR013087">
    <property type="entry name" value="Znf_C2H2_type"/>
</dbReference>
<protein>
    <submittedName>
        <fullName evidence="12">Zinc finger protein 280C</fullName>
    </submittedName>
</protein>
<keyword evidence="7" id="KW-0238">DNA-binding</keyword>
<evidence type="ECO:0000256" key="1">
    <source>
        <dbReference type="ARBA" id="ARBA00004123"/>
    </source>
</evidence>
<dbReference type="PANTHER" id="PTHR24388:SF34">
    <property type="entry name" value="ZINC FINGER PROTEIN 280D"/>
    <property type="match status" value="1"/>
</dbReference>
<evidence type="ECO:0000259" key="11">
    <source>
        <dbReference type="PROSITE" id="PS50157"/>
    </source>
</evidence>
<keyword evidence="6" id="KW-0805">Transcription regulation</keyword>
<dbReference type="GO" id="GO:0000978">
    <property type="term" value="F:RNA polymerase II cis-regulatory region sequence-specific DNA binding"/>
    <property type="evidence" value="ECO:0007669"/>
    <property type="project" value="TreeGrafter"/>
</dbReference>
<dbReference type="GO" id="GO:0000981">
    <property type="term" value="F:DNA-binding transcription factor activity, RNA polymerase II-specific"/>
    <property type="evidence" value="ECO:0007669"/>
    <property type="project" value="TreeGrafter"/>
</dbReference>